<reference evidence="1 2" key="1">
    <citation type="journal article" date="2023" name="ACS Omega">
        <title>Identification of the Neoaspergillic Acid Biosynthesis Gene Cluster by Establishing an In Vitro CRISPR-Ribonucleoprotein Genetic System in Aspergillus melleus.</title>
        <authorList>
            <person name="Yuan B."/>
            <person name="Grau M.F."/>
            <person name="Murata R.M."/>
            <person name="Torok T."/>
            <person name="Venkateswaran K."/>
            <person name="Stajich J.E."/>
            <person name="Wang C.C.C."/>
        </authorList>
    </citation>
    <scope>NUCLEOTIDE SEQUENCE [LARGE SCALE GENOMIC DNA]</scope>
    <source>
        <strain evidence="1 2">IMV 1140</strain>
    </source>
</reference>
<gene>
    <name evidence="1" type="ORF">N8T08_008748</name>
</gene>
<protein>
    <submittedName>
        <fullName evidence="1">Uncharacterized protein</fullName>
    </submittedName>
</protein>
<accession>A0ACC3BE09</accession>
<name>A0ACC3BE09_9EURO</name>
<sequence length="451" mass="50465">MSPQVGPSATTRLEERLRVVEDELLSRKTPGAAPEPRPQPDFGTDTVAVYEGPSSFATQSIQATEAFHKTTYSDGNVDASFRRLQDLLRPSTTFNDYRFSRNVQPQPAEQMTLLPVELILTVLRKVKANAGNMRRLFWTVYTFDRNVSLLMGRASCLQDIEIDTSHPELSANPSARPWDESFIMGIKMARLQGQIYSRLYSTAALAGDPADRAQHIRELATELHQWLSELKEIDGSQVNHPQIYQLSRKNWDILYYSSLTSTLRASSASGSESEINSDCFKAARLALHGHLDCMPAYDETGYLSSVEYANWMLASSSFTPFLVIFLHATSATSWSDLELLDQVVSSLERIRSASRACERLYQICATFARLARGLMQTHSSHFGIYTDEDDTLRFFNGVGQTSIFHPESIQGILDSETVDYLTAAEADDMTSILENWASGQPLGMDLFGFSE</sequence>
<keyword evidence="2" id="KW-1185">Reference proteome</keyword>
<proteinExistence type="predicted"/>
<evidence type="ECO:0000313" key="2">
    <source>
        <dbReference type="Proteomes" id="UP001177260"/>
    </source>
</evidence>
<dbReference type="EMBL" id="JAOPJF010000006">
    <property type="protein sequence ID" value="KAK1148863.1"/>
    <property type="molecule type" value="Genomic_DNA"/>
</dbReference>
<dbReference type="Proteomes" id="UP001177260">
    <property type="component" value="Unassembled WGS sequence"/>
</dbReference>
<organism evidence="1 2">
    <name type="scientific">Aspergillus melleus</name>
    <dbReference type="NCBI Taxonomy" id="138277"/>
    <lineage>
        <taxon>Eukaryota</taxon>
        <taxon>Fungi</taxon>
        <taxon>Dikarya</taxon>
        <taxon>Ascomycota</taxon>
        <taxon>Pezizomycotina</taxon>
        <taxon>Eurotiomycetes</taxon>
        <taxon>Eurotiomycetidae</taxon>
        <taxon>Eurotiales</taxon>
        <taxon>Aspergillaceae</taxon>
        <taxon>Aspergillus</taxon>
        <taxon>Aspergillus subgen. Circumdati</taxon>
    </lineage>
</organism>
<comment type="caution">
    <text evidence="1">The sequence shown here is derived from an EMBL/GenBank/DDBJ whole genome shotgun (WGS) entry which is preliminary data.</text>
</comment>
<evidence type="ECO:0000313" key="1">
    <source>
        <dbReference type="EMBL" id="KAK1148863.1"/>
    </source>
</evidence>